<dbReference type="Pfam" id="PF00084">
    <property type="entry name" value="Sushi"/>
    <property type="match status" value="2"/>
</dbReference>
<keyword evidence="3" id="KW-0245">EGF-like domain</keyword>
<keyword evidence="10" id="KW-0378">Hydrolase</keyword>
<organism evidence="28 29">
    <name type="scientific">Triplophysa rosa</name>
    <name type="common">Cave loach</name>
    <dbReference type="NCBI Taxonomy" id="992332"/>
    <lineage>
        <taxon>Eukaryota</taxon>
        <taxon>Metazoa</taxon>
        <taxon>Chordata</taxon>
        <taxon>Craniata</taxon>
        <taxon>Vertebrata</taxon>
        <taxon>Euteleostomi</taxon>
        <taxon>Actinopterygii</taxon>
        <taxon>Neopterygii</taxon>
        <taxon>Teleostei</taxon>
        <taxon>Ostariophysi</taxon>
        <taxon>Cypriniformes</taxon>
        <taxon>Nemacheilidae</taxon>
        <taxon>Triplophysa</taxon>
    </lineage>
</organism>
<keyword evidence="5 23" id="KW-0768">Sushi</keyword>
<dbReference type="PANTHER" id="PTHR24255">
    <property type="entry name" value="COMPLEMENT COMPONENT 1, S SUBCOMPONENT-RELATED"/>
    <property type="match status" value="1"/>
</dbReference>
<dbReference type="FunFam" id="2.10.25.10:FF:000059">
    <property type="entry name" value="Mannan-binding lectin serine protease 1"/>
    <property type="match status" value="1"/>
</dbReference>
<feature type="domain" description="CUB" evidence="25">
    <location>
        <begin position="13"/>
        <end position="131"/>
    </location>
</feature>
<dbReference type="EMBL" id="JAFHDT010000021">
    <property type="protein sequence ID" value="KAI7794236.1"/>
    <property type="molecule type" value="Genomic_DNA"/>
</dbReference>
<dbReference type="GO" id="GO:0005615">
    <property type="term" value="C:extracellular space"/>
    <property type="evidence" value="ECO:0007669"/>
    <property type="project" value="TreeGrafter"/>
</dbReference>
<evidence type="ECO:0000256" key="14">
    <source>
        <dbReference type="ARBA" id="ARBA00022859"/>
    </source>
</evidence>
<evidence type="ECO:0000259" key="25">
    <source>
        <dbReference type="PROSITE" id="PS01180"/>
    </source>
</evidence>
<feature type="disulfide bond" evidence="19">
    <location>
        <begin position="322"/>
        <end position="355"/>
    </location>
</feature>
<dbReference type="InterPro" id="IPR033116">
    <property type="entry name" value="TRYPSIN_SER"/>
</dbReference>
<feature type="binding site" evidence="21">
    <location>
        <position position="61"/>
    </location>
    <ligand>
        <name>Ca(2+)</name>
        <dbReference type="ChEBI" id="CHEBI:29108"/>
        <label>1</label>
    </ligand>
</feature>
<feature type="binding site" evidence="21">
    <location>
        <position position="152"/>
    </location>
    <ligand>
        <name>Ca(2+)</name>
        <dbReference type="ChEBI" id="CHEBI:29108"/>
        <label>2</label>
    </ligand>
</feature>
<dbReference type="CDD" id="cd00054">
    <property type="entry name" value="EGF_CA"/>
    <property type="match status" value="1"/>
</dbReference>
<comment type="subcellular location">
    <subcellularLocation>
        <location evidence="1">Secreted</location>
    </subcellularLocation>
</comment>
<keyword evidence="14" id="KW-0391">Immunity</keyword>
<dbReference type="PROSITE" id="PS50240">
    <property type="entry name" value="TRYPSIN_DOM"/>
    <property type="match status" value="1"/>
</dbReference>
<keyword evidence="9" id="KW-0677">Repeat</keyword>
<dbReference type="GO" id="GO:0006958">
    <property type="term" value="P:complement activation, classical pathway"/>
    <property type="evidence" value="ECO:0007669"/>
    <property type="project" value="UniProtKB-KW"/>
</dbReference>
<feature type="domain" description="CUB" evidence="25">
    <location>
        <begin position="178"/>
        <end position="290"/>
    </location>
</feature>
<dbReference type="InterPro" id="IPR000742">
    <property type="entry name" value="EGF"/>
</dbReference>
<feature type="disulfide bond" evidence="19">
    <location>
        <begin position="235"/>
        <end position="253"/>
    </location>
</feature>
<evidence type="ECO:0000256" key="6">
    <source>
        <dbReference type="ARBA" id="ARBA00022670"/>
    </source>
</evidence>
<keyword evidence="29" id="KW-1185">Reference proteome</keyword>
<dbReference type="SUPFAM" id="SSF57535">
    <property type="entry name" value="Complement control module/SCR domain"/>
    <property type="match status" value="2"/>
</dbReference>
<reference evidence="28" key="1">
    <citation type="submission" date="2021-02" db="EMBL/GenBank/DDBJ databases">
        <title>Comparative genomics reveals that relaxation of natural selection precedes convergent phenotypic evolution of cavefish.</title>
        <authorList>
            <person name="Peng Z."/>
        </authorList>
    </citation>
    <scope>NUCLEOTIDE SEQUENCE</scope>
    <source>
        <tissue evidence="28">Muscle</tissue>
    </source>
</reference>
<evidence type="ECO:0000256" key="24">
    <source>
        <dbReference type="SAM" id="SignalP"/>
    </source>
</evidence>
<feature type="disulfide bond" evidence="19">
    <location>
        <begin position="161"/>
        <end position="174"/>
    </location>
</feature>
<keyword evidence="6 28" id="KW-0645">Protease</keyword>
<dbReference type="SMART" id="SM00020">
    <property type="entry name" value="Tryp_SPc"/>
    <property type="match status" value="1"/>
</dbReference>
<feature type="disulfide bond" evidence="19">
    <location>
        <begin position="592"/>
        <end position="614"/>
    </location>
</feature>
<feature type="modified residue" description="(3R)-3-hydroxyasparagine" evidence="20">
    <location>
        <position position="152"/>
    </location>
</feature>
<dbReference type="GO" id="GO:0006508">
    <property type="term" value="P:proteolysis"/>
    <property type="evidence" value="ECO:0007669"/>
    <property type="project" value="UniProtKB-KW"/>
</dbReference>
<dbReference type="PROSITE" id="PS01186">
    <property type="entry name" value="EGF_2"/>
    <property type="match status" value="1"/>
</dbReference>
<dbReference type="GO" id="GO:0005509">
    <property type="term" value="F:calcium ion binding"/>
    <property type="evidence" value="ECO:0007669"/>
    <property type="project" value="InterPro"/>
</dbReference>
<feature type="disulfide bond" evidence="19">
    <location>
        <begin position="625"/>
        <end position="655"/>
    </location>
</feature>
<dbReference type="InterPro" id="IPR001314">
    <property type="entry name" value="Peptidase_S1A"/>
</dbReference>
<dbReference type="Pfam" id="PF07645">
    <property type="entry name" value="EGF_CA"/>
    <property type="match status" value="1"/>
</dbReference>
<dbReference type="PROSITE" id="PS00135">
    <property type="entry name" value="TRYPSIN_SER"/>
    <property type="match status" value="1"/>
</dbReference>
<evidence type="ECO:0000313" key="29">
    <source>
        <dbReference type="Proteomes" id="UP001059041"/>
    </source>
</evidence>
<evidence type="ECO:0000259" key="27">
    <source>
        <dbReference type="PROSITE" id="PS50923"/>
    </source>
</evidence>
<dbReference type="PIRSF" id="PIRSF001155">
    <property type="entry name" value="C1r_C1s_MASP"/>
    <property type="match status" value="1"/>
</dbReference>
<feature type="disulfide bond" evidence="19 22">
    <location>
        <begin position="178"/>
        <end position="205"/>
    </location>
</feature>
<dbReference type="PROSITE" id="PS01180">
    <property type="entry name" value="CUB"/>
    <property type="match status" value="2"/>
</dbReference>
<dbReference type="Gene3D" id="2.60.120.290">
    <property type="entry name" value="Spermadhesin, CUB domain"/>
    <property type="match status" value="2"/>
</dbReference>
<feature type="binding site" evidence="21">
    <location>
        <position position="135"/>
    </location>
    <ligand>
        <name>Ca(2+)</name>
        <dbReference type="ChEBI" id="CHEBI:29108"/>
        <label>2</label>
    </ligand>
</feature>
<feature type="binding site" evidence="21">
    <location>
        <position position="132"/>
    </location>
    <ligand>
        <name>Ca(2+)</name>
        <dbReference type="ChEBI" id="CHEBI:29108"/>
        <label>2</label>
    </ligand>
</feature>
<dbReference type="FunFam" id="2.60.120.290:FF:000012">
    <property type="entry name" value="mannan-binding lectin serine protease 1 isoform X1"/>
    <property type="match status" value="1"/>
</dbReference>
<dbReference type="SMART" id="SM00042">
    <property type="entry name" value="CUB"/>
    <property type="match status" value="2"/>
</dbReference>
<dbReference type="InterPro" id="IPR000152">
    <property type="entry name" value="EGF-type_Asp/Asn_hydroxyl_site"/>
</dbReference>
<feature type="disulfide bond" evidence="19">
    <location>
        <begin position="136"/>
        <end position="150"/>
    </location>
</feature>
<feature type="binding site" evidence="21">
    <location>
        <position position="156"/>
    </location>
    <ligand>
        <name>Ca(2+)</name>
        <dbReference type="ChEBI" id="CHEBI:29108"/>
        <label>2</label>
    </ligand>
</feature>
<feature type="binding site" evidence="21">
    <location>
        <position position="277"/>
    </location>
    <ligand>
        <name>Ca(2+)</name>
        <dbReference type="ChEBI" id="CHEBI:29108"/>
        <label>3</label>
    </ligand>
</feature>
<feature type="disulfide bond" evidence="19">
    <location>
        <begin position="360"/>
        <end position="402"/>
    </location>
</feature>
<evidence type="ECO:0000313" key="28">
    <source>
        <dbReference type="EMBL" id="KAI7794236.1"/>
    </source>
</evidence>
<dbReference type="PROSITE" id="PS01187">
    <property type="entry name" value="EGF_CA"/>
    <property type="match status" value="1"/>
</dbReference>
<evidence type="ECO:0000256" key="10">
    <source>
        <dbReference type="ARBA" id="ARBA00022801"/>
    </source>
</evidence>
<evidence type="ECO:0000256" key="11">
    <source>
        <dbReference type="ARBA" id="ARBA00022813"/>
    </source>
</evidence>
<dbReference type="GO" id="GO:0045087">
    <property type="term" value="P:innate immune response"/>
    <property type="evidence" value="ECO:0007669"/>
    <property type="project" value="UniProtKB-KW"/>
</dbReference>
<dbReference type="Pfam" id="PF00431">
    <property type="entry name" value="CUB"/>
    <property type="match status" value="2"/>
</dbReference>
<dbReference type="PRINTS" id="PR00722">
    <property type="entry name" value="CHYMOTRYPSIN"/>
</dbReference>
<feature type="disulfide bond" evidence="19">
    <location>
        <begin position="386"/>
        <end position="420"/>
    </location>
</feature>
<feature type="binding site" evidence="21">
    <location>
        <position position="69"/>
    </location>
    <ligand>
        <name>Ca(2+)</name>
        <dbReference type="ChEBI" id="CHEBI:29108"/>
        <label>1</label>
    </ligand>
</feature>
<dbReference type="CDD" id="cd00190">
    <property type="entry name" value="Tryp_SPc"/>
    <property type="match status" value="1"/>
</dbReference>
<name>A0A9W7WBQ9_TRIRA</name>
<protein>
    <submittedName>
        <fullName evidence="28">Mannan-binding lectin-associated serine protease</fullName>
    </submittedName>
</protein>
<evidence type="ECO:0000256" key="19">
    <source>
        <dbReference type="PIRSR" id="PIRSR001155-2"/>
    </source>
</evidence>
<dbReference type="FunFam" id="2.10.70.10:FF:000016">
    <property type="entry name" value="Mannan-binding lectin serine protease 1"/>
    <property type="match status" value="1"/>
</dbReference>
<dbReference type="PROSITE" id="PS50923">
    <property type="entry name" value="SUSHI"/>
    <property type="match status" value="2"/>
</dbReference>
<dbReference type="SMART" id="SM00181">
    <property type="entry name" value="EGF"/>
    <property type="match status" value="1"/>
</dbReference>
<feature type="disulfide bond" evidence="19">
    <location>
        <begin position="66"/>
        <end position="84"/>
    </location>
</feature>
<keyword evidence="4" id="KW-0399">Innate immunity</keyword>
<evidence type="ECO:0000256" key="18">
    <source>
        <dbReference type="PIRSR" id="PIRSR001155-1"/>
    </source>
</evidence>
<dbReference type="FunFam" id="2.40.10.10:FF:000003">
    <property type="entry name" value="Transmembrane serine protease 3"/>
    <property type="match status" value="1"/>
</dbReference>
<evidence type="ECO:0000256" key="20">
    <source>
        <dbReference type="PIRSR" id="PIRSR001155-3"/>
    </source>
</evidence>
<dbReference type="InterPro" id="IPR035976">
    <property type="entry name" value="Sushi/SCR/CCP_sf"/>
</dbReference>
<dbReference type="InterPro" id="IPR000859">
    <property type="entry name" value="CUB_dom"/>
</dbReference>
<evidence type="ECO:0000259" key="26">
    <source>
        <dbReference type="PROSITE" id="PS50240"/>
    </source>
</evidence>
<sequence length="682" mass="76127">VSLVLVILLPLASGLALSGLFGSFTSPNFPNVYPNNQRMVWNITGPEGHRLRLYFTYFNLEPSHRCEYDYLQVFSEGNETVRFCGEAEKDYGDAPKNTVIYSATNTMSVVFRSDYSNEVRFTGFQAFYSAEDIDECLNTVDGEPACDHNCHNYVGGFYCTCRLGYQLHADKRHCTVECSGQVFHKRSGELGSPEYPGVYPKMSQCDYTISLMEGFQVTLDFQDPFDVETHPEIPCPYDILKITAGGREYGPFCGKTSPDKIETGTHEVHVTFGTDSSGKNKGWKIKYTSTAKPCPNPVAPKHGHIHPLQPQYIMTDTFNVTCDLGYELNLGEESLPFYQATCLRGGFWNGPMSECVIMDCGEPVQIYNGSVKFTTTIYQSVIEYSCNEFYTMEAGTNGVYTCAHDGYWRDALGRKMLPKCLPICGKSKEKLSRVIGGKNAEKNDIPWQAMILVGTKFIGGASLLSDDWALTAAHVLQSYEDATNLKLKMGIVRYQDAEAVVAIPEKIFIHPEYHHDNLNFNNDIALIKLENKVHVSEAVMPVCLPGKDERFLLRADDIGKVSGWGVRNPNVRGIHSLRLQYAHLPVADFENCKAKYDSTERDTGKLIVTENMICAGYAQGGVDSCEGDSGGPYVFFDSHNQNWFIGGIVSWGYGCAQPGYYGVYTKVSNYLPWINDVMSKNS</sequence>
<feature type="chain" id="PRO_5041000546" evidence="24">
    <location>
        <begin position="17"/>
        <end position="682"/>
    </location>
</feature>
<dbReference type="AlphaFoldDB" id="A0A9W7WBQ9"/>
<feature type="binding site" evidence="21">
    <location>
        <position position="116"/>
    </location>
    <ligand>
        <name>Ca(2+)</name>
        <dbReference type="ChEBI" id="CHEBI:29108"/>
        <label>1</label>
    </ligand>
</feature>
<keyword evidence="8 24" id="KW-0732">Signal</keyword>
<dbReference type="InterPro" id="IPR001254">
    <property type="entry name" value="Trypsin_dom"/>
</dbReference>
<evidence type="ECO:0000256" key="12">
    <source>
        <dbReference type="ARBA" id="ARBA00022825"/>
    </source>
</evidence>
<keyword evidence="17 20" id="KW-0379">Hydroxylation</keyword>
<dbReference type="FunFam" id="2.60.120.290:FF:000006">
    <property type="entry name" value="Mannan-binding lectin serine protease 1"/>
    <property type="match status" value="1"/>
</dbReference>
<dbReference type="SUPFAM" id="SSF49854">
    <property type="entry name" value="Spermadhesin, CUB domain"/>
    <property type="match status" value="2"/>
</dbReference>
<comment type="PTM">
    <text evidence="20">The iron and 2-oxoglutarate dependent 3-hydroxylation of aspartate and asparagine is (R) stereospecific within EGF domains.</text>
</comment>
<evidence type="ECO:0000256" key="9">
    <source>
        <dbReference type="ARBA" id="ARBA00022737"/>
    </source>
</evidence>
<dbReference type="Gene3D" id="2.10.70.10">
    <property type="entry name" value="Complement Module, domain 1"/>
    <property type="match status" value="2"/>
</dbReference>
<feature type="signal peptide" evidence="24">
    <location>
        <begin position="1"/>
        <end position="16"/>
    </location>
</feature>
<feature type="binding site" evidence="21">
    <location>
        <position position="153"/>
    </location>
    <ligand>
        <name>Ca(2+)</name>
        <dbReference type="ChEBI" id="CHEBI:29108"/>
        <label>2</label>
    </ligand>
</feature>
<dbReference type="SUPFAM" id="SSF57196">
    <property type="entry name" value="EGF/Laminin"/>
    <property type="match status" value="1"/>
</dbReference>
<comment type="caution">
    <text evidence="23">Lacks conserved residue(s) required for the propagation of feature annotation.</text>
</comment>
<dbReference type="CDD" id="cd00041">
    <property type="entry name" value="CUB"/>
    <property type="match status" value="2"/>
</dbReference>
<gene>
    <name evidence="28" type="ORF">IRJ41_014885</name>
</gene>
<dbReference type="CDD" id="cd00033">
    <property type="entry name" value="CCP"/>
    <property type="match status" value="2"/>
</dbReference>
<keyword evidence="15" id="KW-0180">Complement pathway</keyword>
<evidence type="ECO:0000256" key="2">
    <source>
        <dbReference type="ARBA" id="ARBA00022525"/>
    </source>
</evidence>
<feature type="binding site" evidence="21">
    <location>
        <position position="114"/>
    </location>
    <ligand>
        <name>Ca(2+)</name>
        <dbReference type="ChEBI" id="CHEBI:29108"/>
        <label>1</label>
    </ligand>
</feature>
<feature type="domain" description="Peptidase S1" evidence="26">
    <location>
        <begin position="434"/>
        <end position="679"/>
    </location>
</feature>
<dbReference type="Gene3D" id="2.10.25.10">
    <property type="entry name" value="Laminin"/>
    <property type="match status" value="1"/>
</dbReference>
<dbReference type="InterPro" id="IPR035914">
    <property type="entry name" value="Sperma_CUB_dom_sf"/>
</dbReference>
<keyword evidence="2" id="KW-0964">Secreted</keyword>
<dbReference type="InterPro" id="IPR024175">
    <property type="entry name" value="Pept_S1A_C1r/C1S/mannan-bd"/>
</dbReference>
<dbReference type="Pfam" id="PF00089">
    <property type="entry name" value="Trypsin"/>
    <property type="match status" value="1"/>
</dbReference>
<evidence type="ECO:0000256" key="1">
    <source>
        <dbReference type="ARBA" id="ARBA00004613"/>
    </source>
</evidence>
<keyword evidence="11" id="KW-0068">Autocatalytic cleavage</keyword>
<feature type="domain" description="Sushi" evidence="27">
    <location>
        <begin position="292"/>
        <end position="357"/>
    </location>
</feature>
<feature type="binding site" evidence="21">
    <location>
        <position position="238"/>
    </location>
    <ligand>
        <name>Ca(2+)</name>
        <dbReference type="ChEBI" id="CHEBI:29108"/>
        <label>3</label>
    </ligand>
</feature>
<keyword evidence="12" id="KW-0720">Serine protease</keyword>
<evidence type="ECO:0000256" key="13">
    <source>
        <dbReference type="ARBA" id="ARBA00022837"/>
    </source>
</evidence>
<dbReference type="InterPro" id="IPR009003">
    <property type="entry name" value="Peptidase_S1_PA"/>
</dbReference>
<evidence type="ECO:0000256" key="8">
    <source>
        <dbReference type="ARBA" id="ARBA00022729"/>
    </source>
</evidence>
<dbReference type="PANTHER" id="PTHR24255:SF10">
    <property type="entry name" value="MANNAN-BINDING LECTIN SERINE PROTEASE 2"/>
    <property type="match status" value="1"/>
</dbReference>
<evidence type="ECO:0000256" key="23">
    <source>
        <dbReference type="PROSITE-ProRule" id="PRU00302"/>
    </source>
</evidence>
<evidence type="ECO:0000256" key="21">
    <source>
        <dbReference type="PIRSR" id="PIRSR001155-4"/>
    </source>
</evidence>
<evidence type="ECO:0000256" key="16">
    <source>
        <dbReference type="ARBA" id="ARBA00023157"/>
    </source>
</evidence>
<evidence type="ECO:0000256" key="5">
    <source>
        <dbReference type="ARBA" id="ARBA00022659"/>
    </source>
</evidence>
<feature type="disulfide bond" description="Interchain (between heavy and light chains)" evidence="19">
    <location>
        <begin position="424"/>
        <end position="543"/>
    </location>
</feature>
<feature type="active site" description="Charge relay system" evidence="18">
    <location>
        <position position="629"/>
    </location>
</feature>
<dbReference type="SMART" id="SM00179">
    <property type="entry name" value="EGF_CA"/>
    <property type="match status" value="1"/>
</dbReference>
<dbReference type="SUPFAM" id="SSF50494">
    <property type="entry name" value="Trypsin-like serine proteases"/>
    <property type="match status" value="1"/>
</dbReference>
<feature type="domain" description="Sushi" evidence="27">
    <location>
        <begin position="358"/>
        <end position="422"/>
    </location>
</feature>
<dbReference type="InterPro" id="IPR043504">
    <property type="entry name" value="Peptidase_S1_PA_chymotrypsin"/>
</dbReference>
<dbReference type="InterPro" id="IPR001881">
    <property type="entry name" value="EGF-like_Ca-bd_dom"/>
</dbReference>
<comment type="caution">
    <text evidence="28">The sequence shown here is derived from an EMBL/GenBank/DDBJ whole genome shotgun (WGS) entry which is preliminary data.</text>
</comment>
<dbReference type="InterPro" id="IPR018097">
    <property type="entry name" value="EGF_Ca-bd_CS"/>
</dbReference>
<evidence type="ECO:0000256" key="22">
    <source>
        <dbReference type="PROSITE-ProRule" id="PRU00059"/>
    </source>
</evidence>
<evidence type="ECO:0000256" key="15">
    <source>
        <dbReference type="ARBA" id="ARBA00022875"/>
    </source>
</evidence>
<feature type="active site" description="Charge relay system" evidence="18">
    <location>
        <position position="523"/>
    </location>
</feature>
<keyword evidence="16 19" id="KW-1015">Disulfide bond</keyword>
<dbReference type="Gene3D" id="2.40.10.10">
    <property type="entry name" value="Trypsin-like serine proteases"/>
    <property type="match status" value="2"/>
</dbReference>
<accession>A0A9W7WBQ9</accession>
<dbReference type="GO" id="GO:0004252">
    <property type="term" value="F:serine-type endopeptidase activity"/>
    <property type="evidence" value="ECO:0007669"/>
    <property type="project" value="InterPro"/>
</dbReference>
<feature type="non-terminal residue" evidence="28">
    <location>
        <position position="682"/>
    </location>
</feature>
<evidence type="ECO:0000256" key="7">
    <source>
        <dbReference type="ARBA" id="ARBA00022723"/>
    </source>
</evidence>
<evidence type="ECO:0000256" key="17">
    <source>
        <dbReference type="ARBA" id="ARBA00023278"/>
    </source>
</evidence>
<dbReference type="SMART" id="SM00032">
    <property type="entry name" value="CCP"/>
    <property type="match status" value="2"/>
</dbReference>
<dbReference type="InterPro" id="IPR049883">
    <property type="entry name" value="NOTCH1_EGF-like"/>
</dbReference>
<keyword evidence="7 21" id="KW-0479">Metal-binding</keyword>
<feature type="binding site" evidence="21">
    <location>
        <position position="275"/>
    </location>
    <ligand>
        <name>Ca(2+)</name>
        <dbReference type="ChEBI" id="CHEBI:29108"/>
        <label>3</label>
    </ligand>
</feature>
<dbReference type="PROSITE" id="PS00010">
    <property type="entry name" value="ASX_HYDROXYL"/>
    <property type="match status" value="1"/>
</dbReference>
<feature type="disulfide bond" evidence="19">
    <location>
        <begin position="146"/>
        <end position="159"/>
    </location>
</feature>
<dbReference type="Proteomes" id="UP001059041">
    <property type="component" value="Linkage Group LG21"/>
</dbReference>
<dbReference type="InterPro" id="IPR000436">
    <property type="entry name" value="Sushi_SCR_CCP_dom"/>
</dbReference>
<proteinExistence type="predicted"/>
<evidence type="ECO:0000256" key="3">
    <source>
        <dbReference type="ARBA" id="ARBA00022536"/>
    </source>
</evidence>
<feature type="disulfide bond" evidence="19">
    <location>
        <begin position="294"/>
        <end position="342"/>
    </location>
</feature>
<evidence type="ECO:0000256" key="4">
    <source>
        <dbReference type="ARBA" id="ARBA00022588"/>
    </source>
</evidence>
<feature type="binding site" evidence="21">
    <location>
        <position position="228"/>
    </location>
    <ligand>
        <name>Ca(2+)</name>
        <dbReference type="ChEBI" id="CHEBI:29108"/>
        <label>3</label>
    </ligand>
</feature>
<keyword evidence="13 21" id="KW-0106">Calcium</keyword>
<feature type="active site" description="Charge relay system" evidence="18">
    <location>
        <position position="474"/>
    </location>
</feature>